<evidence type="ECO:0000313" key="2">
    <source>
        <dbReference type="EMBL" id="OOF93617.1"/>
    </source>
</evidence>
<dbReference type="Proteomes" id="UP000188318">
    <property type="component" value="Unassembled WGS sequence"/>
</dbReference>
<evidence type="ECO:0000256" key="1">
    <source>
        <dbReference type="SAM" id="SignalP"/>
    </source>
</evidence>
<dbReference type="AlphaFoldDB" id="A0A1R3RGK5"/>
<feature type="signal peptide" evidence="1">
    <location>
        <begin position="1"/>
        <end position="18"/>
    </location>
</feature>
<feature type="chain" id="PRO_5010334534" evidence="1">
    <location>
        <begin position="19"/>
        <end position="128"/>
    </location>
</feature>
<reference evidence="3" key="1">
    <citation type="journal article" date="2017" name="Genome Biol.">
        <title>Comparative genomics reveals high biological diversity and specific adaptations in the industrially and medically important fungal genus Aspergillus.</title>
        <authorList>
            <person name="de Vries R.P."/>
            <person name="Riley R."/>
            <person name="Wiebenga A."/>
            <person name="Aguilar-Osorio G."/>
            <person name="Amillis S."/>
            <person name="Uchima C.A."/>
            <person name="Anderluh G."/>
            <person name="Asadollahi M."/>
            <person name="Askin M."/>
            <person name="Barry K."/>
            <person name="Battaglia E."/>
            <person name="Bayram O."/>
            <person name="Benocci T."/>
            <person name="Braus-Stromeyer S.A."/>
            <person name="Caldana C."/>
            <person name="Canovas D."/>
            <person name="Cerqueira G.C."/>
            <person name="Chen F."/>
            <person name="Chen W."/>
            <person name="Choi C."/>
            <person name="Clum A."/>
            <person name="Dos Santos R.A."/>
            <person name="Damasio A.R."/>
            <person name="Diallinas G."/>
            <person name="Emri T."/>
            <person name="Fekete E."/>
            <person name="Flipphi M."/>
            <person name="Freyberg S."/>
            <person name="Gallo A."/>
            <person name="Gournas C."/>
            <person name="Habgood R."/>
            <person name="Hainaut M."/>
            <person name="Harispe M.L."/>
            <person name="Henrissat B."/>
            <person name="Hilden K.S."/>
            <person name="Hope R."/>
            <person name="Hossain A."/>
            <person name="Karabika E."/>
            <person name="Karaffa L."/>
            <person name="Karanyi Z."/>
            <person name="Krasevec N."/>
            <person name="Kuo A."/>
            <person name="Kusch H."/>
            <person name="LaButti K."/>
            <person name="Lagendijk E.L."/>
            <person name="Lapidus A."/>
            <person name="Levasseur A."/>
            <person name="Lindquist E."/>
            <person name="Lipzen A."/>
            <person name="Logrieco A.F."/>
            <person name="MacCabe A."/>
            <person name="Maekelae M.R."/>
            <person name="Malavazi I."/>
            <person name="Melin P."/>
            <person name="Meyer V."/>
            <person name="Mielnichuk N."/>
            <person name="Miskei M."/>
            <person name="Molnar A.P."/>
            <person name="Mule G."/>
            <person name="Ngan C.Y."/>
            <person name="Orejas M."/>
            <person name="Orosz E."/>
            <person name="Ouedraogo J.P."/>
            <person name="Overkamp K.M."/>
            <person name="Park H.-S."/>
            <person name="Perrone G."/>
            <person name="Piumi F."/>
            <person name="Punt P.J."/>
            <person name="Ram A.F."/>
            <person name="Ramon A."/>
            <person name="Rauscher S."/>
            <person name="Record E."/>
            <person name="Riano-Pachon D.M."/>
            <person name="Robert V."/>
            <person name="Roehrig J."/>
            <person name="Ruller R."/>
            <person name="Salamov A."/>
            <person name="Salih N.S."/>
            <person name="Samson R.A."/>
            <person name="Sandor E."/>
            <person name="Sanguinetti M."/>
            <person name="Schuetze T."/>
            <person name="Sepcic K."/>
            <person name="Shelest E."/>
            <person name="Sherlock G."/>
            <person name="Sophianopoulou V."/>
            <person name="Squina F.M."/>
            <person name="Sun H."/>
            <person name="Susca A."/>
            <person name="Todd R.B."/>
            <person name="Tsang A."/>
            <person name="Unkles S.E."/>
            <person name="van de Wiele N."/>
            <person name="van Rossen-Uffink D."/>
            <person name="Oliveira J.V."/>
            <person name="Vesth T.C."/>
            <person name="Visser J."/>
            <person name="Yu J.-H."/>
            <person name="Zhou M."/>
            <person name="Andersen M.R."/>
            <person name="Archer D.B."/>
            <person name="Baker S.E."/>
            <person name="Benoit I."/>
            <person name="Brakhage A.A."/>
            <person name="Braus G.H."/>
            <person name="Fischer R."/>
            <person name="Frisvad J.C."/>
            <person name="Goldman G.H."/>
            <person name="Houbraken J."/>
            <person name="Oakley B."/>
            <person name="Pocsi I."/>
            <person name="Scazzocchio C."/>
            <person name="Seiboth B."/>
            <person name="vanKuyk P.A."/>
            <person name="Wortman J."/>
            <person name="Dyer P.S."/>
            <person name="Grigoriev I.V."/>
        </authorList>
    </citation>
    <scope>NUCLEOTIDE SEQUENCE [LARGE SCALE GENOMIC DNA]</scope>
    <source>
        <strain evidence="3">ITEM 5010</strain>
    </source>
</reference>
<evidence type="ECO:0000313" key="3">
    <source>
        <dbReference type="Proteomes" id="UP000188318"/>
    </source>
</evidence>
<dbReference type="EMBL" id="KV907504">
    <property type="protein sequence ID" value="OOF93617.1"/>
    <property type="molecule type" value="Genomic_DNA"/>
</dbReference>
<gene>
    <name evidence="2" type="ORF">ASPCADRAFT_209559</name>
</gene>
<name>A0A1R3RGK5_ASPC5</name>
<accession>A0A1R3RGK5</accession>
<dbReference type="VEuPathDB" id="FungiDB:ASPCADRAFT_209559"/>
<protein>
    <submittedName>
        <fullName evidence="2">Uncharacterized protein</fullName>
    </submittedName>
</protein>
<keyword evidence="3" id="KW-1185">Reference proteome</keyword>
<sequence length="128" mass="14077">MQFKSLFLALALSASAQAWIIHSYTEKDCKGTADTAAQDGNLETCINFGSTSYKSLKAQPGDYVLTAFAETGCAGTGYALQPGKCINTDPVVSYERQFIAITKRDNATLLEDYADYFAEFPEEIDEFR</sequence>
<dbReference type="OMA" id="GKCINGD"/>
<organism evidence="2 3">
    <name type="scientific">Aspergillus carbonarius (strain ITEM 5010)</name>
    <dbReference type="NCBI Taxonomy" id="602072"/>
    <lineage>
        <taxon>Eukaryota</taxon>
        <taxon>Fungi</taxon>
        <taxon>Dikarya</taxon>
        <taxon>Ascomycota</taxon>
        <taxon>Pezizomycotina</taxon>
        <taxon>Eurotiomycetes</taxon>
        <taxon>Eurotiomycetidae</taxon>
        <taxon>Eurotiales</taxon>
        <taxon>Aspergillaceae</taxon>
        <taxon>Aspergillus</taxon>
        <taxon>Aspergillus subgen. Circumdati</taxon>
    </lineage>
</organism>
<proteinExistence type="predicted"/>
<dbReference type="OrthoDB" id="4502451at2759"/>
<keyword evidence="1" id="KW-0732">Signal</keyword>